<keyword evidence="1" id="KW-0175">Coiled coil</keyword>
<gene>
    <name evidence="3" type="ORF">A3860_15275</name>
</gene>
<feature type="coiled-coil region" evidence="1">
    <location>
        <begin position="254"/>
        <end position="281"/>
    </location>
</feature>
<dbReference type="InterPro" id="IPR011990">
    <property type="entry name" value="TPR-like_helical_dom_sf"/>
</dbReference>
<name>A0A1V9G5N0_9BACT</name>
<dbReference type="STRING" id="1703345.A3860_15275"/>
<accession>A0A1V9G5N0</accession>
<sequence length="912" mass="103507">MRLSLKYNERATHPLSAAFVRGSAPDVWLQEMNAWHIPLQQLVCFIISQNNNPLEAAGLFVIFKKEQMPGLFQVRHPYTVMGGKLYIPIDAELSPAISEPELQSLLIWDCQVFHPTIGFIGFERSDRIVLADLLQYLEPSPVNWEYAHAGQQPWVPLHQVGIQQLSTEQVFESVKESISNKPLTEIPKSNKKDVPGWLNNRVAEALFKGLYKLLSRLFALIPFGLFGAGGFNAGNVSNGAGTGRSGSGWFSSIINWMEEKIEDLEKQRDNELKRLTDMFEKNSDEALQYAIPLNSPYLNRGTTSKPSARLTRNPLQFNLGRLGGGYAVDGWNVDNYYNELRTKYLKAAQDAISRKDFKKAAYVYAHLLGDYASAAAALRQGKHYREAAVLYKEHVKNMSLAAACLEEGGIYIEAIELYTDLNQHEKAGDLYMLLDRKEPALQCYEKCVDRAAVSKDYLEEARIITDKIGDRSRAKKVLLNGWQDVKQPEACLLKYFDLVSDENNAHFHAAVLSFYREHVPVKNELSFLNVIDKVNKKYYSPEMENTCKEIAYEVVSEQVNAGNAGSLHSLRNFVPGDQLLTPDCYRFIHTFKHVPEQKPAASQLQLIKDVIWKQTLTWQNQLLVFGMKSSGLILARINGDRQVEYFSWNVPMEANLPLITLADSFNTNLVLVYNEQQVFTAKQLPANKHFQDELLVYSPGFLPQVLIGGCMHKGAVITLHNELEESFLNTYSLQGELLKSVRCTFNDKAYFIPAVTINEMLCSEEEYFLACDKMLLRISAEGKMGVLHYAEKPVRKFAVNVKESGVTIAMTFEDRVLFADLPADRFDRTPKRIEFNETLPQDVIILDDVWYVVAYKQKVQVYNLEENAPSVIHWEIETENDVVAVFSGSNRNQLGILEANGLITWHNFRESA</sequence>
<keyword evidence="4" id="KW-1185">Reference proteome</keyword>
<dbReference type="EMBL" id="LVYD01000013">
    <property type="protein sequence ID" value="OQP65949.1"/>
    <property type="molecule type" value="Genomic_DNA"/>
</dbReference>
<evidence type="ECO:0000256" key="1">
    <source>
        <dbReference type="SAM" id="Coils"/>
    </source>
</evidence>
<dbReference type="Proteomes" id="UP000192796">
    <property type="component" value="Unassembled WGS sequence"/>
</dbReference>
<evidence type="ECO:0000259" key="2">
    <source>
        <dbReference type="Pfam" id="PF19919"/>
    </source>
</evidence>
<dbReference type="RefSeq" id="WP_081145793.1">
    <property type="nucleotide sequence ID" value="NZ_LVYD01000013.1"/>
</dbReference>
<organism evidence="3 4">
    <name type="scientific">Niastella vici</name>
    <dbReference type="NCBI Taxonomy" id="1703345"/>
    <lineage>
        <taxon>Bacteria</taxon>
        <taxon>Pseudomonadati</taxon>
        <taxon>Bacteroidota</taxon>
        <taxon>Chitinophagia</taxon>
        <taxon>Chitinophagales</taxon>
        <taxon>Chitinophagaceae</taxon>
        <taxon>Niastella</taxon>
    </lineage>
</organism>
<protein>
    <recommendedName>
        <fullName evidence="2">MoxR-vWA-beta-propeller ternary system domain-containing protein</fullName>
    </recommendedName>
</protein>
<dbReference type="InterPro" id="IPR045551">
    <property type="entry name" value="bpX3"/>
</dbReference>
<evidence type="ECO:0000313" key="4">
    <source>
        <dbReference type="Proteomes" id="UP000192796"/>
    </source>
</evidence>
<dbReference type="OrthoDB" id="1235043at2"/>
<reference evidence="3 4" key="1">
    <citation type="submission" date="2016-03" db="EMBL/GenBank/DDBJ databases">
        <title>Niastella vici sp. nov., isolated from farmland soil.</title>
        <authorList>
            <person name="Chen L."/>
            <person name="Wang D."/>
            <person name="Yang S."/>
            <person name="Wang G."/>
        </authorList>
    </citation>
    <scope>NUCLEOTIDE SEQUENCE [LARGE SCALE GENOMIC DNA]</scope>
    <source>
        <strain evidence="3 4">DJ57</strain>
    </source>
</reference>
<dbReference type="AlphaFoldDB" id="A0A1V9G5N0"/>
<dbReference type="SUPFAM" id="SSF48452">
    <property type="entry name" value="TPR-like"/>
    <property type="match status" value="1"/>
</dbReference>
<feature type="domain" description="MoxR-vWA-beta-propeller ternary system" evidence="2">
    <location>
        <begin position="3"/>
        <end position="174"/>
    </location>
</feature>
<comment type="caution">
    <text evidence="3">The sequence shown here is derived from an EMBL/GenBank/DDBJ whole genome shotgun (WGS) entry which is preliminary data.</text>
</comment>
<evidence type="ECO:0000313" key="3">
    <source>
        <dbReference type="EMBL" id="OQP65949.1"/>
    </source>
</evidence>
<dbReference type="Pfam" id="PF19919">
    <property type="entry name" value="bpX3"/>
    <property type="match status" value="1"/>
</dbReference>
<proteinExistence type="predicted"/>